<protein>
    <submittedName>
        <fullName evidence="8">Ribosome biogenesis protein ALB1</fullName>
    </submittedName>
</protein>
<dbReference type="KEGG" id="cten:18245830"/>
<evidence type="ECO:0000256" key="3">
    <source>
        <dbReference type="ARBA" id="ARBA00022448"/>
    </source>
</evidence>
<organism evidence="9">
    <name type="scientific">Candida tenuis (strain ATCC 10573 / BCRC 21748 / CBS 615 / JCM 9827 / NBRC 10315 / NRRL Y-1498 / VKM Y-70)</name>
    <name type="common">Yeast</name>
    <name type="synonym">Yamadazyma tenuis</name>
    <dbReference type="NCBI Taxonomy" id="590646"/>
    <lineage>
        <taxon>Eukaryota</taxon>
        <taxon>Fungi</taxon>
        <taxon>Dikarya</taxon>
        <taxon>Ascomycota</taxon>
        <taxon>Saccharomycotina</taxon>
        <taxon>Pichiomycetes</taxon>
        <taxon>Debaryomycetaceae</taxon>
        <taxon>Yamadazyma</taxon>
    </lineage>
</organism>
<dbReference type="GO" id="GO:0005737">
    <property type="term" value="C:cytoplasm"/>
    <property type="evidence" value="ECO:0007669"/>
    <property type="project" value="UniProtKB-SubCell"/>
</dbReference>
<proteinExistence type="predicted"/>
<reference evidence="8 9" key="1">
    <citation type="journal article" date="2011" name="Proc. Natl. Acad. Sci. U.S.A.">
        <title>Comparative genomics of xylose-fermenting fungi for enhanced biofuel production.</title>
        <authorList>
            <person name="Wohlbach D.J."/>
            <person name="Kuo A."/>
            <person name="Sato T.K."/>
            <person name="Potts K.M."/>
            <person name="Salamov A.A."/>
            <person name="LaButti K.M."/>
            <person name="Sun H."/>
            <person name="Clum A."/>
            <person name="Pangilinan J.L."/>
            <person name="Lindquist E.A."/>
            <person name="Lucas S."/>
            <person name="Lapidus A."/>
            <person name="Jin M."/>
            <person name="Gunawan C."/>
            <person name="Balan V."/>
            <person name="Dale B.E."/>
            <person name="Jeffries T.W."/>
            <person name="Zinkel R."/>
            <person name="Barry K.W."/>
            <person name="Grigoriev I.V."/>
            <person name="Gasch A.P."/>
        </authorList>
    </citation>
    <scope>NUCLEOTIDE SEQUENCE [LARGE SCALE GENOMIC DNA]</scope>
    <source>
        <strain evidence="9">ATCC 10573 / BCRC 21748 / CBS 615 / JCM 9827 / NBRC 10315 / NRRL Y-1498 / VKM Y-70</strain>
    </source>
</reference>
<evidence type="ECO:0000256" key="5">
    <source>
        <dbReference type="ARBA" id="ARBA00022517"/>
    </source>
</evidence>
<keyword evidence="4" id="KW-0963">Cytoplasm</keyword>
<keyword evidence="3" id="KW-0813">Transport</keyword>
<dbReference type="STRING" id="590646.G3B4Q5"/>
<evidence type="ECO:0000256" key="7">
    <source>
        <dbReference type="SAM" id="MobiDB-lite"/>
    </source>
</evidence>
<dbReference type="GO" id="GO:0042254">
    <property type="term" value="P:ribosome biogenesis"/>
    <property type="evidence" value="ECO:0007669"/>
    <property type="project" value="UniProtKB-KW"/>
</dbReference>
<accession>G3B4Q5</accession>
<dbReference type="GO" id="GO:0005634">
    <property type="term" value="C:nucleus"/>
    <property type="evidence" value="ECO:0007669"/>
    <property type="project" value="UniProtKB-SubCell"/>
</dbReference>
<evidence type="ECO:0000256" key="1">
    <source>
        <dbReference type="ARBA" id="ARBA00004123"/>
    </source>
</evidence>
<gene>
    <name evidence="8" type="ORF">CANTEDRAFT_105659</name>
</gene>
<feature type="compositionally biased region" description="Polar residues" evidence="7">
    <location>
        <begin position="61"/>
        <end position="71"/>
    </location>
</feature>
<dbReference type="AlphaFoldDB" id="G3B4Q5"/>
<keyword evidence="9" id="KW-1185">Reference proteome</keyword>
<evidence type="ECO:0000256" key="4">
    <source>
        <dbReference type="ARBA" id="ARBA00022490"/>
    </source>
</evidence>
<dbReference type="Pfam" id="PF09135">
    <property type="entry name" value="Alb1"/>
    <property type="match status" value="1"/>
</dbReference>
<feature type="region of interest" description="Disordered" evidence="7">
    <location>
        <begin position="1"/>
        <end position="71"/>
    </location>
</feature>
<comment type="subcellular location">
    <subcellularLocation>
        <location evidence="2">Cytoplasm</location>
    </subcellularLocation>
    <subcellularLocation>
        <location evidence="1">Nucleus</location>
    </subcellularLocation>
</comment>
<evidence type="ECO:0000256" key="2">
    <source>
        <dbReference type="ARBA" id="ARBA00004496"/>
    </source>
</evidence>
<evidence type="ECO:0000313" key="9">
    <source>
        <dbReference type="Proteomes" id="UP000000707"/>
    </source>
</evidence>
<dbReference type="Proteomes" id="UP000000707">
    <property type="component" value="Unassembled WGS sequence"/>
</dbReference>
<keyword evidence="6" id="KW-0539">Nucleus</keyword>
<keyword evidence="5" id="KW-0690">Ribosome biogenesis</keyword>
<evidence type="ECO:0000313" key="8">
    <source>
        <dbReference type="EMBL" id="EGV63845.1"/>
    </source>
</evidence>
<dbReference type="HOGENOM" id="CLU_103824_0_0_1"/>
<dbReference type="InterPro" id="IPR022784">
    <property type="entry name" value="Ribosome_bgen_Alb1"/>
</dbReference>
<dbReference type="eggNOG" id="ENOG502S14D">
    <property type="taxonomic scope" value="Eukaryota"/>
</dbReference>
<sequence>MPSRNSINKPKDKMLRNSHASSIGKKRASRTRESTRSATSRYNEDALPRPSDSRSIAVYTGNVSNPTHLTTNTLSNKKAKKLARNQKYVEKRLQKDLDDQMQTDEPKPINSLIKLKTKVKGENSTEKIRKALWGVVNGNDLSMFKVSPQANGTTVGVQSF</sequence>
<dbReference type="EMBL" id="GL996521">
    <property type="protein sequence ID" value="EGV63845.1"/>
    <property type="molecule type" value="Genomic_DNA"/>
</dbReference>
<name>G3B4Q5_CANTC</name>
<evidence type="ECO:0000256" key="6">
    <source>
        <dbReference type="ARBA" id="ARBA00023242"/>
    </source>
</evidence>
<dbReference type="GeneID" id="18245830"/>
<dbReference type="OrthoDB" id="4086742at2759"/>